<dbReference type="OMA" id="LNTVDIM"/>
<evidence type="ECO:0000313" key="2">
    <source>
        <dbReference type="EMBL" id="VDO88685.1"/>
    </source>
</evidence>
<proteinExistence type="predicted"/>
<dbReference type="Proteomes" id="UP000268014">
    <property type="component" value="Unassembled WGS sequence"/>
</dbReference>
<name>A0A0N4XA55_HAEPC</name>
<reference evidence="2 3" key="2">
    <citation type="submission" date="2018-11" db="EMBL/GenBank/DDBJ databases">
        <authorList>
            <consortium name="Pathogen Informatics"/>
        </authorList>
    </citation>
    <scope>NUCLEOTIDE SEQUENCE [LARGE SCALE GENOMIC DNA]</scope>
    <source>
        <strain evidence="2 3">MHpl1</strain>
    </source>
</reference>
<keyword evidence="3" id="KW-1185">Reference proteome</keyword>
<protein>
    <submittedName>
        <fullName evidence="2 4">Uncharacterized protein</fullName>
    </submittedName>
</protein>
<accession>A0A0N4XA55</accession>
<keyword evidence="1" id="KW-0732">Signal</keyword>
<dbReference type="EMBL" id="UZAF01023151">
    <property type="protein sequence ID" value="VDO88685.1"/>
    <property type="molecule type" value="Genomic_DNA"/>
</dbReference>
<feature type="signal peptide" evidence="1">
    <location>
        <begin position="1"/>
        <end position="24"/>
    </location>
</feature>
<dbReference type="AlphaFoldDB" id="A0A0N4XA55"/>
<evidence type="ECO:0000256" key="1">
    <source>
        <dbReference type="SAM" id="SignalP"/>
    </source>
</evidence>
<evidence type="ECO:0000313" key="4">
    <source>
        <dbReference type="WBParaSite" id="HPLM_0002125001-mRNA-1"/>
    </source>
</evidence>
<sequence>MLNTVDIMKTVAFVLLAILALASAAPQRTVIQKTVITSPGQGAFGPGFGTGFNRGGFGTGPGFGGQPFGRGFGVQQPTVVKKTVIINRG</sequence>
<reference evidence="4" key="1">
    <citation type="submission" date="2017-02" db="UniProtKB">
        <authorList>
            <consortium name="WormBaseParasite"/>
        </authorList>
    </citation>
    <scope>IDENTIFICATION</scope>
</reference>
<gene>
    <name evidence="2" type="ORF">HPLM_LOCUS21239</name>
</gene>
<feature type="chain" id="PRO_5043124417" evidence="1">
    <location>
        <begin position="25"/>
        <end position="89"/>
    </location>
</feature>
<dbReference type="WBParaSite" id="HPLM_0002125001-mRNA-1">
    <property type="protein sequence ID" value="HPLM_0002125001-mRNA-1"/>
    <property type="gene ID" value="HPLM_0002125001"/>
</dbReference>
<evidence type="ECO:0000313" key="3">
    <source>
        <dbReference type="Proteomes" id="UP000268014"/>
    </source>
</evidence>
<organism evidence="4">
    <name type="scientific">Haemonchus placei</name>
    <name type="common">Barber's pole worm</name>
    <dbReference type="NCBI Taxonomy" id="6290"/>
    <lineage>
        <taxon>Eukaryota</taxon>
        <taxon>Metazoa</taxon>
        <taxon>Ecdysozoa</taxon>
        <taxon>Nematoda</taxon>
        <taxon>Chromadorea</taxon>
        <taxon>Rhabditida</taxon>
        <taxon>Rhabditina</taxon>
        <taxon>Rhabditomorpha</taxon>
        <taxon>Strongyloidea</taxon>
        <taxon>Trichostrongylidae</taxon>
        <taxon>Haemonchus</taxon>
    </lineage>
</organism>